<sequence>MASNYDDRKKVFESIKVLVKSEQEEIFRIIRKTKVNYTENSNGIFFDLSTVSQETFNQIKEYLDFCLKTRQEDTERLKELETIRIQNENYVDEDDKINATV</sequence>
<dbReference type="EMBL" id="MN739677">
    <property type="protein sequence ID" value="QHT20198.1"/>
    <property type="molecule type" value="Genomic_DNA"/>
</dbReference>
<organism evidence="1">
    <name type="scientific">viral metagenome</name>
    <dbReference type="NCBI Taxonomy" id="1070528"/>
    <lineage>
        <taxon>unclassified sequences</taxon>
        <taxon>metagenomes</taxon>
        <taxon>organismal metagenomes</taxon>
    </lineage>
</organism>
<dbReference type="Gene3D" id="1.20.1270.220">
    <property type="match status" value="1"/>
</dbReference>
<reference evidence="1" key="1">
    <citation type="journal article" date="2020" name="Nature">
        <title>Giant virus diversity and host interactions through global metagenomics.</title>
        <authorList>
            <person name="Schulz F."/>
            <person name="Roux S."/>
            <person name="Paez-Espino D."/>
            <person name="Jungbluth S."/>
            <person name="Walsh D.A."/>
            <person name="Denef V.J."/>
            <person name="McMahon K.D."/>
            <person name="Konstantinidis K.T."/>
            <person name="Eloe-Fadrosh E.A."/>
            <person name="Kyrpides N.C."/>
            <person name="Woyke T."/>
        </authorList>
    </citation>
    <scope>NUCLEOTIDE SEQUENCE</scope>
    <source>
        <strain evidence="1">GVMAG-M-3300023174-60</strain>
    </source>
</reference>
<proteinExistence type="predicted"/>
<accession>A0A6C0DUP4</accession>
<dbReference type="InterPro" id="IPR038336">
    <property type="entry name" value="NET_sf"/>
</dbReference>
<evidence type="ECO:0008006" key="2">
    <source>
        <dbReference type="Google" id="ProtNLM"/>
    </source>
</evidence>
<protein>
    <recommendedName>
        <fullName evidence="2">NET domain-containing protein</fullName>
    </recommendedName>
</protein>
<evidence type="ECO:0000313" key="1">
    <source>
        <dbReference type="EMBL" id="QHT20198.1"/>
    </source>
</evidence>
<name>A0A6C0DUP4_9ZZZZ</name>
<dbReference type="AlphaFoldDB" id="A0A6C0DUP4"/>